<organism evidence="5">
    <name type="scientific">Granulicella tundricola (strain ATCC BAA-1859 / DSM 23138 / MP5ACTX9)</name>
    <dbReference type="NCBI Taxonomy" id="1198114"/>
    <lineage>
        <taxon>Bacteria</taxon>
        <taxon>Pseudomonadati</taxon>
        <taxon>Acidobacteriota</taxon>
        <taxon>Terriglobia</taxon>
        <taxon>Terriglobales</taxon>
        <taxon>Acidobacteriaceae</taxon>
        <taxon>Granulicella</taxon>
    </lineage>
</organism>
<gene>
    <name evidence="4" type="ordered locus">AciX9_1870</name>
</gene>
<dbReference type="EC" id="2.4.1.187" evidence="4"/>
<dbReference type="PROSITE" id="PS50801">
    <property type="entry name" value="STAS"/>
    <property type="match status" value="1"/>
</dbReference>
<dbReference type="eggNOG" id="COG1922">
    <property type="taxonomic scope" value="Bacteria"/>
</dbReference>
<dbReference type="Pfam" id="PF03808">
    <property type="entry name" value="Glyco_tran_WecG"/>
    <property type="match status" value="1"/>
</dbReference>
<dbReference type="GO" id="GO:0047244">
    <property type="term" value="F:N-acetylglucosaminyldiphosphoundecaprenol N-acetyl-beta-D-mannosaminyltransferase activity"/>
    <property type="evidence" value="ECO:0007669"/>
    <property type="project" value="UniProtKB-EC"/>
</dbReference>
<accession>E8X020</accession>
<sequence length="401" mass="43514">MSNKAAKTVALFGLPITNVTMAEAVARVEENIASGRTHQIATANLDFARNSLKDVYLQRVICDCSMVLPDGAPMIWAAKLFGKPLQERVTGVDLIPELAKLSALRGYGIFFLGASEASSRKAAQVLERDYPGTHIVGRYSPPLQALHEMDDVEILRQIDLAKPHILLVAFGNPKQEIWIHRNRKRLKVPVAIGIGGAFDMIAGNLKRAPAWIQKLQLEWLYRLLQEPSRLLPRYAYDAAALIRHLPLGVAVSRLQPHSPLAEKIGVTVLGGVRVATAPETLSGDLCSLLTTEATAAAKEHQMLVIDLSATARIEADGLGCLLEARRTMMAAGLQVWLAGMSNPVKRVLQFSAMLDLFLLAPSLADAVRLASVGQSEVEWKAQMVDKGTRTPAGVHAGPVKV</sequence>
<dbReference type="InterPro" id="IPR036513">
    <property type="entry name" value="STAS_dom_sf"/>
</dbReference>
<dbReference type="KEGG" id="acm:AciX9_1870"/>
<dbReference type="RefSeq" id="WP_013580235.1">
    <property type="nucleotide sequence ID" value="NC_015064.1"/>
</dbReference>
<feature type="domain" description="STAS" evidence="3">
    <location>
        <begin position="303"/>
        <end position="370"/>
    </location>
</feature>
<dbReference type="CDD" id="cd07043">
    <property type="entry name" value="STAS_anti-anti-sigma_factors"/>
    <property type="match status" value="1"/>
</dbReference>
<dbReference type="PANTHER" id="PTHR34136:SF1">
    <property type="entry name" value="UDP-N-ACETYL-D-MANNOSAMINURONIC ACID TRANSFERASE"/>
    <property type="match status" value="1"/>
</dbReference>
<dbReference type="eggNOG" id="COG1366">
    <property type="taxonomic scope" value="Bacteria"/>
</dbReference>
<dbReference type="Proteomes" id="UP000000343">
    <property type="component" value="Chromosome"/>
</dbReference>
<dbReference type="SUPFAM" id="SSF52091">
    <property type="entry name" value="SpoIIaa-like"/>
    <property type="match status" value="1"/>
</dbReference>
<name>E8X020_GRATM</name>
<dbReference type="EMBL" id="CP002480">
    <property type="protein sequence ID" value="ADW68916.1"/>
    <property type="molecule type" value="Genomic_DNA"/>
</dbReference>
<dbReference type="AlphaFoldDB" id="E8X020"/>
<dbReference type="NCBIfam" id="TIGR00696">
    <property type="entry name" value="wecG_tagA_cpsF"/>
    <property type="match status" value="1"/>
</dbReference>
<evidence type="ECO:0000313" key="4">
    <source>
        <dbReference type="EMBL" id="ADW68916.1"/>
    </source>
</evidence>
<dbReference type="PaxDb" id="1198114-AciX9_1870"/>
<evidence type="ECO:0000313" key="5">
    <source>
        <dbReference type="Proteomes" id="UP000000343"/>
    </source>
</evidence>
<evidence type="ECO:0000256" key="1">
    <source>
        <dbReference type="ARBA" id="ARBA00022676"/>
    </source>
</evidence>
<reference evidence="5" key="1">
    <citation type="submission" date="2011-01" db="EMBL/GenBank/DDBJ databases">
        <title>Complete sequence of chromosome of Acidobacterium sp. MP5ACTX9.</title>
        <authorList>
            <consortium name="US DOE Joint Genome Institute"/>
            <person name="Lucas S."/>
            <person name="Copeland A."/>
            <person name="Lapidus A."/>
            <person name="Cheng J.-F."/>
            <person name="Goodwin L."/>
            <person name="Pitluck S."/>
            <person name="Teshima H."/>
            <person name="Detter J.C."/>
            <person name="Han C."/>
            <person name="Tapia R."/>
            <person name="Land M."/>
            <person name="Hauser L."/>
            <person name="Kyrpides N."/>
            <person name="Ivanova N."/>
            <person name="Ovchinnikova G."/>
            <person name="Pagani I."/>
            <person name="Rawat S.R."/>
            <person name="Mannisto M."/>
            <person name="Haggblom M.M."/>
            <person name="Woyke T."/>
        </authorList>
    </citation>
    <scope>NUCLEOTIDE SEQUENCE [LARGE SCALE GENOMIC DNA]</scope>
    <source>
        <strain evidence="5">MP5ACTX9</strain>
    </source>
</reference>
<dbReference type="InterPro" id="IPR002645">
    <property type="entry name" value="STAS_dom"/>
</dbReference>
<dbReference type="Pfam" id="PF01740">
    <property type="entry name" value="STAS"/>
    <property type="match status" value="1"/>
</dbReference>
<proteinExistence type="predicted"/>
<keyword evidence="2 4" id="KW-0808">Transferase</keyword>
<evidence type="ECO:0000256" key="2">
    <source>
        <dbReference type="ARBA" id="ARBA00022679"/>
    </source>
</evidence>
<dbReference type="STRING" id="1198114.AciX9_1870"/>
<evidence type="ECO:0000259" key="3">
    <source>
        <dbReference type="PROSITE" id="PS50801"/>
    </source>
</evidence>
<dbReference type="OrthoDB" id="9771846at2"/>
<keyword evidence="5" id="KW-1185">Reference proteome</keyword>
<dbReference type="PANTHER" id="PTHR34136">
    <property type="match status" value="1"/>
</dbReference>
<dbReference type="InterPro" id="IPR004629">
    <property type="entry name" value="WecG_TagA_CpsF"/>
</dbReference>
<protein>
    <submittedName>
        <fullName evidence="4">Anti-sigma-factor antagonist and glycosyl transferase</fullName>
        <ecNumber evidence="4">2.4.1.187</ecNumber>
    </submittedName>
</protein>
<keyword evidence="1 4" id="KW-0328">Glycosyltransferase</keyword>
<dbReference type="HOGENOM" id="CLU_041635_0_0_0"/>
<dbReference type="CDD" id="cd06533">
    <property type="entry name" value="Glyco_transf_WecG_TagA"/>
    <property type="match status" value="1"/>
</dbReference>
<dbReference type="Gene3D" id="3.30.750.24">
    <property type="entry name" value="STAS domain"/>
    <property type="match status" value="1"/>
</dbReference>